<dbReference type="SUPFAM" id="SSF82171">
    <property type="entry name" value="DPP6 N-terminal domain-like"/>
    <property type="match status" value="1"/>
</dbReference>
<sequence>MAQQEIETFRGHVAITERRLSGVTFADALRVQSPASCEFVPTGPEDLFFEKVNLLGVSRDGRHALCVGLDRDVTTLIMDGQPIERLPGVKDVTIQRATEDFSRLILTYDWQFREFKRSAALVNEKGELVWLANGEDLRFWRATDGFDRFLFSRLNGKRTEFIAADSESMLSVLFSIRQRFQTIRVGQTNEDFTEVIWSGNHKRHAYEVNVTFKNDELIAEEDGNHWLEVSPDLSKVLVGVENSKRKTVSIWLNGERLFVGKKMLSRGDFQRDADLNWVAICLISAKGHKMTLWMLTPDGQKQTVLFDELDELSVNSDGIQAVYVTGEDKYELTSKITAEEEDDVEVTEELVEKPSN</sequence>
<evidence type="ECO:0000313" key="2">
    <source>
        <dbReference type="Proteomes" id="UP000034493"/>
    </source>
</evidence>
<gene>
    <name evidence="1" type="ORF">UU56_C0002G0110</name>
</gene>
<protein>
    <submittedName>
        <fullName evidence="1">Uncharacterized protein</fullName>
    </submittedName>
</protein>
<accession>A0A0G0VVU4</accession>
<dbReference type="EMBL" id="LCBC01000002">
    <property type="protein sequence ID" value="KKS04970.1"/>
    <property type="molecule type" value="Genomic_DNA"/>
</dbReference>
<comment type="caution">
    <text evidence="1">The sequence shown here is derived from an EMBL/GenBank/DDBJ whole genome shotgun (WGS) entry which is preliminary data.</text>
</comment>
<proteinExistence type="predicted"/>
<reference evidence="1 2" key="1">
    <citation type="journal article" date="2015" name="Nature">
        <title>rRNA introns, odd ribosomes, and small enigmatic genomes across a large radiation of phyla.</title>
        <authorList>
            <person name="Brown C.T."/>
            <person name="Hug L.A."/>
            <person name="Thomas B.C."/>
            <person name="Sharon I."/>
            <person name="Castelle C.J."/>
            <person name="Singh A."/>
            <person name="Wilkins M.J."/>
            <person name="Williams K.H."/>
            <person name="Banfield J.F."/>
        </authorList>
    </citation>
    <scope>NUCLEOTIDE SEQUENCE [LARGE SCALE GENOMIC DNA]</scope>
</reference>
<evidence type="ECO:0000313" key="1">
    <source>
        <dbReference type="EMBL" id="KKS04970.1"/>
    </source>
</evidence>
<dbReference type="AlphaFoldDB" id="A0A0G0VVU4"/>
<organism evidence="1 2">
    <name type="scientific">Candidatus Curtissbacteria bacterium GW2011_GWA2_41_24</name>
    <dbReference type="NCBI Taxonomy" id="1618411"/>
    <lineage>
        <taxon>Bacteria</taxon>
        <taxon>Candidatus Curtissiibacteriota</taxon>
    </lineage>
</organism>
<name>A0A0G0VVU4_9BACT</name>
<dbReference type="Proteomes" id="UP000034493">
    <property type="component" value="Unassembled WGS sequence"/>
</dbReference>